<proteinExistence type="predicted"/>
<protein>
    <submittedName>
        <fullName evidence="2">Uncharacterized protein</fullName>
    </submittedName>
</protein>
<feature type="region of interest" description="Disordered" evidence="1">
    <location>
        <begin position="1"/>
        <end position="55"/>
    </location>
</feature>
<feature type="compositionally biased region" description="Low complexity" evidence="1">
    <location>
        <begin position="143"/>
        <end position="159"/>
    </location>
</feature>
<feature type="compositionally biased region" description="Low complexity" evidence="1">
    <location>
        <begin position="35"/>
        <end position="55"/>
    </location>
</feature>
<evidence type="ECO:0000313" key="2">
    <source>
        <dbReference type="EMBL" id="OSX80184.1"/>
    </source>
</evidence>
<dbReference type="AlphaFoldDB" id="A0A1X6PH34"/>
<feature type="region of interest" description="Disordered" evidence="1">
    <location>
        <begin position="82"/>
        <end position="121"/>
    </location>
</feature>
<sequence length="174" mass="17951">MRRRGGGGHKRTDSTPTRTNPAAAAPVLGARTELPSSGAAPAAAGEQPARLLRAPIPRPLPPPWAHALGCRALAGWRRPQARERHTCVHQGRGRRPRLGRTPWAAERWRGGGGRRRGSGTPACTKAVAAAPASGARALLLSAGGAAAAAGEQPARLCAPRPRPPPPPPAHARSS</sequence>
<accession>A0A1X6PH34</accession>
<evidence type="ECO:0000313" key="3">
    <source>
        <dbReference type="Proteomes" id="UP000218209"/>
    </source>
</evidence>
<organism evidence="2 3">
    <name type="scientific">Porphyra umbilicalis</name>
    <name type="common">Purple laver</name>
    <name type="synonym">Red alga</name>
    <dbReference type="NCBI Taxonomy" id="2786"/>
    <lineage>
        <taxon>Eukaryota</taxon>
        <taxon>Rhodophyta</taxon>
        <taxon>Bangiophyceae</taxon>
        <taxon>Bangiales</taxon>
        <taxon>Bangiaceae</taxon>
        <taxon>Porphyra</taxon>
    </lineage>
</organism>
<gene>
    <name evidence="2" type="ORF">BU14_0057s0005</name>
</gene>
<name>A0A1X6PH34_PORUM</name>
<evidence type="ECO:0000256" key="1">
    <source>
        <dbReference type="SAM" id="MobiDB-lite"/>
    </source>
</evidence>
<keyword evidence="3" id="KW-1185">Reference proteome</keyword>
<feature type="region of interest" description="Disordered" evidence="1">
    <location>
        <begin position="143"/>
        <end position="174"/>
    </location>
</feature>
<reference evidence="2 3" key="1">
    <citation type="submission" date="2017-03" db="EMBL/GenBank/DDBJ databases">
        <title>WGS assembly of Porphyra umbilicalis.</title>
        <authorList>
            <person name="Brawley S.H."/>
            <person name="Blouin N.A."/>
            <person name="Ficko-Blean E."/>
            <person name="Wheeler G.L."/>
            <person name="Lohr M."/>
            <person name="Goodson H.V."/>
            <person name="Jenkins J.W."/>
            <person name="Blaby-Haas C.E."/>
            <person name="Helliwell K.E."/>
            <person name="Chan C."/>
            <person name="Marriage T."/>
            <person name="Bhattacharya D."/>
            <person name="Klein A.S."/>
            <person name="Badis Y."/>
            <person name="Brodie J."/>
            <person name="Cao Y."/>
            <person name="Collen J."/>
            <person name="Dittami S.M."/>
            <person name="Gachon C.M."/>
            <person name="Green B.R."/>
            <person name="Karpowicz S."/>
            <person name="Kim J.W."/>
            <person name="Kudahl U."/>
            <person name="Lin S."/>
            <person name="Michel G."/>
            <person name="Mittag M."/>
            <person name="Olson B.J."/>
            <person name="Pangilinan J."/>
            <person name="Peng Y."/>
            <person name="Qiu H."/>
            <person name="Shu S."/>
            <person name="Singer J.T."/>
            <person name="Smith A.G."/>
            <person name="Sprecher B.N."/>
            <person name="Wagner V."/>
            <person name="Wang W."/>
            <person name="Wang Z.-Y."/>
            <person name="Yan J."/>
            <person name="Yarish C."/>
            <person name="Zoeuner-Riek S."/>
            <person name="Zhuang Y."/>
            <person name="Zou Y."/>
            <person name="Lindquist E.A."/>
            <person name="Grimwood J."/>
            <person name="Barry K."/>
            <person name="Rokhsar D.S."/>
            <person name="Schmutz J."/>
            <person name="Stiller J.W."/>
            <person name="Grossman A.R."/>
            <person name="Prochnik S.E."/>
        </authorList>
    </citation>
    <scope>NUCLEOTIDE SEQUENCE [LARGE SCALE GENOMIC DNA]</scope>
    <source>
        <strain evidence="2">4086291</strain>
    </source>
</reference>
<dbReference type="EMBL" id="KV918779">
    <property type="protein sequence ID" value="OSX80184.1"/>
    <property type="molecule type" value="Genomic_DNA"/>
</dbReference>
<dbReference type="Proteomes" id="UP000218209">
    <property type="component" value="Unassembled WGS sequence"/>
</dbReference>
<feature type="compositionally biased region" description="Pro residues" evidence="1">
    <location>
        <begin position="160"/>
        <end position="174"/>
    </location>
</feature>
<feature type="compositionally biased region" description="Low complexity" evidence="1">
    <location>
        <begin position="15"/>
        <end position="26"/>
    </location>
</feature>